<dbReference type="Pfam" id="PF13456">
    <property type="entry name" value="RVT_3"/>
    <property type="match status" value="1"/>
</dbReference>
<evidence type="ECO:0000259" key="7">
    <source>
        <dbReference type="Pfam" id="PF13456"/>
    </source>
</evidence>
<dbReference type="Pfam" id="PF03647">
    <property type="entry name" value="Tmemb_14"/>
    <property type="match status" value="1"/>
</dbReference>
<keyword evidence="4 6" id="KW-1133">Transmembrane helix</keyword>
<dbReference type="GO" id="GO:0016020">
    <property type="term" value="C:membrane"/>
    <property type="evidence" value="ECO:0007669"/>
    <property type="project" value="UniProtKB-SubCell"/>
</dbReference>
<evidence type="ECO:0000256" key="2">
    <source>
        <dbReference type="ARBA" id="ARBA00007590"/>
    </source>
</evidence>
<evidence type="ECO:0000313" key="8">
    <source>
        <dbReference type="EMBL" id="KAF6168040.1"/>
    </source>
</evidence>
<keyword evidence="9" id="KW-1185">Reference proteome</keyword>
<evidence type="ECO:0000256" key="3">
    <source>
        <dbReference type="ARBA" id="ARBA00022692"/>
    </source>
</evidence>
<gene>
    <name evidence="8" type="ORF">GIB67_011425</name>
</gene>
<dbReference type="OrthoDB" id="5620at2759"/>
<feature type="domain" description="RNase H type-1" evidence="7">
    <location>
        <begin position="427"/>
        <end position="548"/>
    </location>
</feature>
<evidence type="ECO:0000256" key="5">
    <source>
        <dbReference type="ARBA" id="ARBA00023136"/>
    </source>
</evidence>
<dbReference type="EMBL" id="JACGCM010000704">
    <property type="protein sequence ID" value="KAF6168040.1"/>
    <property type="molecule type" value="Genomic_DNA"/>
</dbReference>
<evidence type="ECO:0000256" key="6">
    <source>
        <dbReference type="SAM" id="Phobius"/>
    </source>
</evidence>
<accession>A0A7J7NLZ5</accession>
<organism evidence="8 9">
    <name type="scientific">Kingdonia uniflora</name>
    <dbReference type="NCBI Taxonomy" id="39325"/>
    <lineage>
        <taxon>Eukaryota</taxon>
        <taxon>Viridiplantae</taxon>
        <taxon>Streptophyta</taxon>
        <taxon>Embryophyta</taxon>
        <taxon>Tracheophyta</taxon>
        <taxon>Spermatophyta</taxon>
        <taxon>Magnoliopsida</taxon>
        <taxon>Ranunculales</taxon>
        <taxon>Circaeasteraceae</taxon>
        <taxon>Kingdonia</taxon>
    </lineage>
</organism>
<dbReference type="InterPro" id="IPR036397">
    <property type="entry name" value="RNaseH_sf"/>
</dbReference>
<dbReference type="InterPro" id="IPR044890">
    <property type="entry name" value="TMEM14_sf"/>
</dbReference>
<keyword evidence="3 6" id="KW-0812">Transmembrane</keyword>
<dbReference type="PANTHER" id="PTHR47074">
    <property type="entry name" value="BNAC02G40300D PROTEIN"/>
    <property type="match status" value="1"/>
</dbReference>
<dbReference type="InterPro" id="IPR044730">
    <property type="entry name" value="RNase_H-like_dom_plant"/>
</dbReference>
<comment type="similarity">
    <text evidence="2">Belongs to the TMEM14 family.</text>
</comment>
<dbReference type="InterPro" id="IPR002156">
    <property type="entry name" value="RNaseH_domain"/>
</dbReference>
<keyword evidence="5 6" id="KW-0472">Membrane</keyword>
<comment type="caution">
    <text evidence="8">The sequence shown here is derived from an EMBL/GenBank/DDBJ whole genome shotgun (WGS) entry which is preliminary data.</text>
</comment>
<evidence type="ECO:0000256" key="1">
    <source>
        <dbReference type="ARBA" id="ARBA00004370"/>
    </source>
</evidence>
<dbReference type="Gene3D" id="3.30.420.10">
    <property type="entry name" value="Ribonuclease H-like superfamily/Ribonuclease H"/>
    <property type="match status" value="1"/>
</dbReference>
<protein>
    <recommendedName>
        <fullName evidence="7">RNase H type-1 domain-containing protein</fullName>
    </recommendedName>
</protein>
<feature type="transmembrane region" description="Helical" evidence="6">
    <location>
        <begin position="146"/>
        <end position="165"/>
    </location>
</feature>
<proteinExistence type="inferred from homology"/>
<dbReference type="SUPFAM" id="SSF53098">
    <property type="entry name" value="Ribonuclease H-like"/>
    <property type="match status" value="1"/>
</dbReference>
<dbReference type="Gene3D" id="1.10.10.1740">
    <property type="entry name" value="Transmembrane protein 14-like"/>
    <property type="match status" value="1"/>
</dbReference>
<dbReference type="InterPro" id="IPR052929">
    <property type="entry name" value="RNase_H-like_EbsB-rel"/>
</dbReference>
<dbReference type="InterPro" id="IPR012337">
    <property type="entry name" value="RNaseH-like_sf"/>
</dbReference>
<dbReference type="GO" id="GO:0003676">
    <property type="term" value="F:nucleic acid binding"/>
    <property type="evidence" value="ECO:0007669"/>
    <property type="project" value="InterPro"/>
</dbReference>
<dbReference type="AlphaFoldDB" id="A0A7J7NLZ5"/>
<sequence length="583" mass="66097">MHDFCFTIPYGLILVAGGVIGFAKKGSIASFAGGSGTGFLLLLAGYLSLKAFEKRKNSYLAMFLETGAKSGFFSKNLPHRHCRIISRLLKISIMPTEERYLGTNLFFHRSKAQTFLRIEERISARLQSWFLRKRIRLGHGAVSNPLLKLLMLILCVKSALATVFVSGRIPGSRLKGKGNLPPRSGVNMENRLLWVSHFIDPIRRTWRHEELFTWCEDTSATLISHIYIPREGNLDELKWIPSKDGKFSIKSTYRALMSGSQMDPVLGSPSFLLRFWKNKASPWGQMFAWKCFRDMIPCQEKIAVRLSLNRYLLSSLPCPDGDSPPFPSGILLHQAEHLTTREWIEMWLLPPSDWPIERETWTAITFSLYWLAWKARCAWTFQATKPDPNRISLAINKIIDNEPVFRNERMSIKVPWAISVPGWEKINVDASFCKDKYFNCIGLVIRDTNNVFGAARISLCKFASAEEGEAVAVLAEIQWARGRGHMKNIIETDAEAIFSFCKMGGANISWTTKAILQDCLTILDTSPDICICFAPRSANSIAHIMASRPMGDSASWTWYDSPPELLHPYLEEDGTTYVTHFAY</sequence>
<dbReference type="InterPro" id="IPR005349">
    <property type="entry name" value="TMEM14"/>
</dbReference>
<dbReference type="CDD" id="cd06222">
    <property type="entry name" value="RNase_H_like"/>
    <property type="match status" value="1"/>
</dbReference>
<dbReference type="Proteomes" id="UP000541444">
    <property type="component" value="Unassembled WGS sequence"/>
</dbReference>
<dbReference type="GO" id="GO:0004523">
    <property type="term" value="F:RNA-DNA hybrid ribonuclease activity"/>
    <property type="evidence" value="ECO:0007669"/>
    <property type="project" value="InterPro"/>
</dbReference>
<name>A0A7J7NLZ5_9MAGN</name>
<evidence type="ECO:0000313" key="9">
    <source>
        <dbReference type="Proteomes" id="UP000541444"/>
    </source>
</evidence>
<comment type="subcellular location">
    <subcellularLocation>
        <location evidence="1">Membrane</location>
    </subcellularLocation>
</comment>
<reference evidence="8 9" key="1">
    <citation type="journal article" date="2020" name="IScience">
        <title>Genome Sequencing of the Endangered Kingdonia uniflora (Circaeasteraceae, Ranunculales) Reveals Potential Mechanisms of Evolutionary Specialization.</title>
        <authorList>
            <person name="Sun Y."/>
            <person name="Deng T."/>
            <person name="Zhang A."/>
            <person name="Moore M.J."/>
            <person name="Landis J.B."/>
            <person name="Lin N."/>
            <person name="Zhang H."/>
            <person name="Zhang X."/>
            <person name="Huang J."/>
            <person name="Zhang X."/>
            <person name="Sun H."/>
            <person name="Wang H."/>
        </authorList>
    </citation>
    <scope>NUCLEOTIDE SEQUENCE [LARGE SCALE GENOMIC DNA]</scope>
    <source>
        <strain evidence="8">TB1705</strain>
        <tissue evidence="8">Leaf</tissue>
    </source>
</reference>
<feature type="transmembrane region" description="Helical" evidence="6">
    <location>
        <begin position="29"/>
        <end position="49"/>
    </location>
</feature>
<dbReference type="PANTHER" id="PTHR47074:SF11">
    <property type="entry name" value="REVERSE TRANSCRIPTASE-LIKE PROTEIN"/>
    <property type="match status" value="1"/>
</dbReference>
<evidence type="ECO:0000256" key="4">
    <source>
        <dbReference type="ARBA" id="ARBA00022989"/>
    </source>
</evidence>
<feature type="transmembrane region" description="Helical" evidence="6">
    <location>
        <begin position="7"/>
        <end position="23"/>
    </location>
</feature>